<dbReference type="GO" id="GO:0009251">
    <property type="term" value="P:glucan catabolic process"/>
    <property type="evidence" value="ECO:0007669"/>
    <property type="project" value="TreeGrafter"/>
</dbReference>
<dbReference type="Proteomes" id="UP000030671">
    <property type="component" value="Unassembled WGS sequence"/>
</dbReference>
<dbReference type="GO" id="GO:0005576">
    <property type="term" value="C:extracellular region"/>
    <property type="evidence" value="ECO:0007669"/>
    <property type="project" value="TreeGrafter"/>
</dbReference>
<keyword evidence="7" id="KW-1185">Reference proteome</keyword>
<dbReference type="EMBL" id="KI925457">
    <property type="protein sequence ID" value="ETW83016.1"/>
    <property type="molecule type" value="Genomic_DNA"/>
</dbReference>
<dbReference type="Gene3D" id="3.20.20.80">
    <property type="entry name" value="Glycosidases"/>
    <property type="match status" value="1"/>
</dbReference>
<gene>
    <name evidence="6" type="ORF">HETIRDRAFT_66893</name>
</gene>
<dbReference type="HOGENOM" id="CLU_004624_8_2_1"/>
<feature type="domain" description="Glycoside hydrolase family 5" evidence="5">
    <location>
        <begin position="99"/>
        <end position="387"/>
    </location>
</feature>
<dbReference type="PROSITE" id="PS00659">
    <property type="entry name" value="GLYCOSYL_HYDROL_F5"/>
    <property type="match status" value="1"/>
</dbReference>
<dbReference type="InterPro" id="IPR017853">
    <property type="entry name" value="GH"/>
</dbReference>
<proteinExistence type="inferred from homology"/>
<dbReference type="STRING" id="747525.W4KD57"/>
<dbReference type="InterPro" id="IPR001547">
    <property type="entry name" value="Glyco_hydro_5"/>
</dbReference>
<dbReference type="InterPro" id="IPR050386">
    <property type="entry name" value="Glycosyl_hydrolase_5"/>
</dbReference>
<evidence type="ECO:0000256" key="3">
    <source>
        <dbReference type="ARBA" id="ARBA00023295"/>
    </source>
</evidence>
<evidence type="ECO:0000259" key="5">
    <source>
        <dbReference type="Pfam" id="PF00150"/>
    </source>
</evidence>
<keyword evidence="2 4" id="KW-0378">Hydrolase</keyword>
<dbReference type="RefSeq" id="XP_009544702.1">
    <property type="nucleotide sequence ID" value="XM_009546407.1"/>
</dbReference>
<dbReference type="InterPro" id="IPR018087">
    <property type="entry name" value="Glyco_hydro_5_CS"/>
</dbReference>
<dbReference type="Pfam" id="PF00150">
    <property type="entry name" value="Cellulase"/>
    <property type="match status" value="1"/>
</dbReference>
<evidence type="ECO:0000313" key="7">
    <source>
        <dbReference type="Proteomes" id="UP000030671"/>
    </source>
</evidence>
<dbReference type="AlphaFoldDB" id="W4KD57"/>
<dbReference type="PANTHER" id="PTHR31297:SF43">
    <property type="entry name" value="GLUCAN 1,3-BETA-GLUCOSIDASE 3"/>
    <property type="match status" value="1"/>
</dbReference>
<dbReference type="GeneID" id="20678793"/>
<dbReference type="SUPFAM" id="SSF51445">
    <property type="entry name" value="(Trans)glycosidases"/>
    <property type="match status" value="1"/>
</dbReference>
<accession>W4KD57</accession>
<organism evidence="6 7">
    <name type="scientific">Heterobasidion irregulare (strain TC 32-1)</name>
    <dbReference type="NCBI Taxonomy" id="747525"/>
    <lineage>
        <taxon>Eukaryota</taxon>
        <taxon>Fungi</taxon>
        <taxon>Dikarya</taxon>
        <taxon>Basidiomycota</taxon>
        <taxon>Agaricomycotina</taxon>
        <taxon>Agaricomycetes</taxon>
        <taxon>Russulales</taxon>
        <taxon>Bondarzewiaceae</taxon>
        <taxon>Heterobasidion</taxon>
        <taxon>Heterobasidion annosum species complex</taxon>
    </lineage>
</organism>
<name>W4KD57_HETIT</name>
<reference evidence="6 7" key="1">
    <citation type="journal article" date="2012" name="New Phytol.">
        <title>Insight into trade-off between wood decay and parasitism from the genome of a fungal forest pathogen.</title>
        <authorList>
            <person name="Olson A."/>
            <person name="Aerts A."/>
            <person name="Asiegbu F."/>
            <person name="Belbahri L."/>
            <person name="Bouzid O."/>
            <person name="Broberg A."/>
            <person name="Canback B."/>
            <person name="Coutinho P.M."/>
            <person name="Cullen D."/>
            <person name="Dalman K."/>
            <person name="Deflorio G."/>
            <person name="van Diepen L.T."/>
            <person name="Dunand C."/>
            <person name="Duplessis S."/>
            <person name="Durling M."/>
            <person name="Gonthier P."/>
            <person name="Grimwood J."/>
            <person name="Fossdal C.G."/>
            <person name="Hansson D."/>
            <person name="Henrissat B."/>
            <person name="Hietala A."/>
            <person name="Himmelstrand K."/>
            <person name="Hoffmeister D."/>
            <person name="Hogberg N."/>
            <person name="James T.Y."/>
            <person name="Karlsson M."/>
            <person name="Kohler A."/>
            <person name="Kues U."/>
            <person name="Lee Y.H."/>
            <person name="Lin Y.C."/>
            <person name="Lind M."/>
            <person name="Lindquist E."/>
            <person name="Lombard V."/>
            <person name="Lucas S."/>
            <person name="Lunden K."/>
            <person name="Morin E."/>
            <person name="Murat C."/>
            <person name="Park J."/>
            <person name="Raffaello T."/>
            <person name="Rouze P."/>
            <person name="Salamov A."/>
            <person name="Schmutz J."/>
            <person name="Solheim H."/>
            <person name="Stahlberg J."/>
            <person name="Velez H."/>
            <person name="de Vries R.P."/>
            <person name="Wiebenga A."/>
            <person name="Woodward S."/>
            <person name="Yakovlev I."/>
            <person name="Garbelotto M."/>
            <person name="Martin F."/>
            <person name="Grigoriev I.V."/>
            <person name="Stenlid J."/>
        </authorList>
    </citation>
    <scope>NUCLEOTIDE SEQUENCE [LARGE SCALE GENOMIC DNA]</scope>
    <source>
        <strain evidence="6 7">TC 32-1</strain>
    </source>
</reference>
<keyword evidence="3 4" id="KW-0326">Glycosidase</keyword>
<dbReference type="InParanoid" id="W4KD57"/>
<dbReference type="GO" id="GO:0046557">
    <property type="term" value="F:glucan endo-1,6-beta-glucosidase activity"/>
    <property type="evidence" value="ECO:0007669"/>
    <property type="project" value="TreeGrafter"/>
</dbReference>
<comment type="similarity">
    <text evidence="1 4">Belongs to the glycosyl hydrolase 5 (cellulase A) family.</text>
</comment>
<evidence type="ECO:0000313" key="6">
    <source>
        <dbReference type="EMBL" id="ETW83016.1"/>
    </source>
</evidence>
<evidence type="ECO:0000256" key="2">
    <source>
        <dbReference type="ARBA" id="ARBA00022801"/>
    </source>
</evidence>
<dbReference type="eggNOG" id="ENOG502QVVM">
    <property type="taxonomic scope" value="Eukaryota"/>
</dbReference>
<dbReference type="GO" id="GO:0009986">
    <property type="term" value="C:cell surface"/>
    <property type="evidence" value="ECO:0007669"/>
    <property type="project" value="TreeGrafter"/>
</dbReference>
<dbReference type="PANTHER" id="PTHR31297">
    <property type="entry name" value="GLUCAN ENDO-1,6-BETA-GLUCOSIDASE B"/>
    <property type="match status" value="1"/>
</dbReference>
<dbReference type="FunCoup" id="W4KD57">
    <property type="interactions" value="11"/>
</dbReference>
<dbReference type="OrthoDB" id="1887033at2759"/>
<protein>
    <submittedName>
        <fullName evidence="6">Glycoside hydrolase family 5 protein</fullName>
    </submittedName>
</protein>
<dbReference type="KEGG" id="hir:HETIRDRAFT_66893"/>
<evidence type="ECO:0000256" key="4">
    <source>
        <dbReference type="RuleBase" id="RU361153"/>
    </source>
</evidence>
<evidence type="ECO:0000256" key="1">
    <source>
        <dbReference type="ARBA" id="ARBA00005641"/>
    </source>
</evidence>
<sequence>MDKLKIFLDKHSLSSHHLKSKQTPQLPINPVRDFPSEYDFYRYRKQRGVNLGSWFVLERWIADSPFRFAEQPGQSDHDVAKGSYGQNVLDRHWNDWIVEEDWQWISDRGINTVRIPIAFYHLCGVDPSVLNGTDFAHLGSVFQGAWARITSAIATAHRYGIGVLIDLHAAPGKQNADAHSGTSSPEVAFFSSSNMSHTKHILTSLLINLTTYTRTHDPPLPNVVGIELINEPNPPGGDHSALKKWYRSTFEAMRRIDPDMPLYIGDSWRTSEYTEFITSLGSHASSESSSFVALDHHLYRCFTSQDASTSAAGHAQALRESSPFSAAVPALASAGAGLVVGEWSGALNPDSFRGTADEHAEKRNFVDAQLALYERECAGWFYWTLKKQQGGDSGWAMRDAVAYGVFPSWVGTKANKDPRGDDGRQWRRDQARDQALSAHTGWWSKHPGHYEHWRFSEGFICGWNDAYMLFSSPPTRGGSIPEIGFKGAWAKRRAAAHARERGQGNLWEYEHGITQGIDAAKADFVQNYA</sequence>